<dbReference type="OrthoDB" id="16729at2759"/>
<evidence type="ECO:0008006" key="4">
    <source>
        <dbReference type="Google" id="ProtNLM"/>
    </source>
</evidence>
<dbReference type="OMA" id="IQQQEQC"/>
<dbReference type="EnsemblMetazoa" id="CapteT189188">
    <property type="protein sequence ID" value="CapteP189188"/>
    <property type="gene ID" value="CapteG189188"/>
</dbReference>
<evidence type="ECO:0000313" key="2">
    <source>
        <dbReference type="EnsemblMetazoa" id="CapteP189188"/>
    </source>
</evidence>
<dbReference type="PANTHER" id="PTHR28360">
    <property type="entry name" value="DYNACTIN SUBUNIT 3"/>
    <property type="match status" value="1"/>
</dbReference>
<reference evidence="3" key="1">
    <citation type="submission" date="2012-12" db="EMBL/GenBank/DDBJ databases">
        <authorList>
            <person name="Hellsten U."/>
            <person name="Grimwood J."/>
            <person name="Chapman J.A."/>
            <person name="Shapiro H."/>
            <person name="Aerts A."/>
            <person name="Otillar R.P."/>
            <person name="Terry A.Y."/>
            <person name="Boore J.L."/>
            <person name="Simakov O."/>
            <person name="Marletaz F."/>
            <person name="Cho S.-J."/>
            <person name="Edsinger-Gonzales E."/>
            <person name="Havlak P."/>
            <person name="Kuo D.-H."/>
            <person name="Larsson T."/>
            <person name="Lv J."/>
            <person name="Arendt D."/>
            <person name="Savage R."/>
            <person name="Osoegawa K."/>
            <person name="de Jong P."/>
            <person name="Lindberg D.R."/>
            <person name="Seaver E.C."/>
            <person name="Weisblat D.A."/>
            <person name="Putnam N.H."/>
            <person name="Grigoriev I.V."/>
            <person name="Rokhsar D.S."/>
        </authorList>
    </citation>
    <scope>NUCLEOTIDE SEQUENCE</scope>
    <source>
        <strain evidence="3">I ESC-2004</strain>
    </source>
</reference>
<dbReference type="EMBL" id="AMQN01006812">
    <property type="status" value="NOT_ANNOTATED_CDS"/>
    <property type="molecule type" value="Genomic_DNA"/>
</dbReference>
<sequence>MSGDLESLEKRISVLEQRIFGDADKEADYPKIVDTLGKFDSQMKKAVEGRPKINTVIKRLDQLESLLDPAQMESLMLSQDAKADIILAEEQLIRQQAENLQKIQGMQDILGSEHIKAVPDLQEKLHQLSSVHLKQQDSTVALSEDVKDLLRQYNSIVSFLACNNRRDVVDKTSLANH</sequence>
<name>R7UQ88_CAPTE</name>
<gene>
    <name evidence="1" type="ORF">CAPTEDRAFT_189188</name>
</gene>
<dbReference type="EMBL" id="KB299181">
    <property type="protein sequence ID" value="ELU08283.1"/>
    <property type="molecule type" value="Genomic_DNA"/>
</dbReference>
<dbReference type="GO" id="GO:0005869">
    <property type="term" value="C:dynactin complex"/>
    <property type="evidence" value="ECO:0007669"/>
    <property type="project" value="InterPro"/>
</dbReference>
<reference evidence="2" key="3">
    <citation type="submission" date="2015-06" db="UniProtKB">
        <authorList>
            <consortium name="EnsemblMetazoa"/>
        </authorList>
    </citation>
    <scope>IDENTIFICATION</scope>
</reference>
<proteinExistence type="predicted"/>
<evidence type="ECO:0000313" key="3">
    <source>
        <dbReference type="Proteomes" id="UP000014760"/>
    </source>
</evidence>
<keyword evidence="3" id="KW-1185">Reference proteome</keyword>
<dbReference type="Proteomes" id="UP000014760">
    <property type="component" value="Unassembled WGS sequence"/>
</dbReference>
<protein>
    <recommendedName>
        <fullName evidence="4">Dynactin subunit 3</fullName>
    </recommendedName>
</protein>
<accession>R7UQ88</accession>
<dbReference type="AlphaFoldDB" id="R7UQ88"/>
<dbReference type="GO" id="GO:0061640">
    <property type="term" value="P:cytoskeleton-dependent cytokinesis"/>
    <property type="evidence" value="ECO:0007669"/>
    <property type="project" value="InterPro"/>
</dbReference>
<dbReference type="Pfam" id="PF07426">
    <property type="entry name" value="Dynactin_p22"/>
    <property type="match status" value="1"/>
</dbReference>
<dbReference type="InterPro" id="IPR009991">
    <property type="entry name" value="DCTN3"/>
</dbReference>
<evidence type="ECO:0000313" key="1">
    <source>
        <dbReference type="EMBL" id="ELU08283.1"/>
    </source>
</evidence>
<reference evidence="1 3" key="2">
    <citation type="journal article" date="2013" name="Nature">
        <title>Insights into bilaterian evolution from three spiralian genomes.</title>
        <authorList>
            <person name="Simakov O."/>
            <person name="Marletaz F."/>
            <person name="Cho S.J."/>
            <person name="Edsinger-Gonzales E."/>
            <person name="Havlak P."/>
            <person name="Hellsten U."/>
            <person name="Kuo D.H."/>
            <person name="Larsson T."/>
            <person name="Lv J."/>
            <person name="Arendt D."/>
            <person name="Savage R."/>
            <person name="Osoegawa K."/>
            <person name="de Jong P."/>
            <person name="Grimwood J."/>
            <person name="Chapman J.A."/>
            <person name="Shapiro H."/>
            <person name="Aerts A."/>
            <person name="Otillar R.P."/>
            <person name="Terry A.Y."/>
            <person name="Boore J.L."/>
            <person name="Grigoriev I.V."/>
            <person name="Lindberg D.R."/>
            <person name="Seaver E.C."/>
            <person name="Weisblat D.A."/>
            <person name="Putnam N.H."/>
            <person name="Rokhsar D.S."/>
        </authorList>
    </citation>
    <scope>NUCLEOTIDE SEQUENCE</scope>
    <source>
        <strain evidence="1 3">I ESC-2004</strain>
    </source>
</reference>
<dbReference type="PANTHER" id="PTHR28360:SF1">
    <property type="entry name" value="DYNACTIN SUBUNIT 3"/>
    <property type="match status" value="1"/>
</dbReference>
<dbReference type="HOGENOM" id="CLU_121487_1_0_1"/>
<organism evidence="1">
    <name type="scientific">Capitella teleta</name>
    <name type="common">Polychaete worm</name>
    <dbReference type="NCBI Taxonomy" id="283909"/>
    <lineage>
        <taxon>Eukaryota</taxon>
        <taxon>Metazoa</taxon>
        <taxon>Spiralia</taxon>
        <taxon>Lophotrochozoa</taxon>
        <taxon>Annelida</taxon>
        <taxon>Polychaeta</taxon>
        <taxon>Sedentaria</taxon>
        <taxon>Scolecida</taxon>
        <taxon>Capitellidae</taxon>
        <taxon>Capitella</taxon>
    </lineage>
</organism>
<dbReference type="FunCoup" id="R7UQ88">
    <property type="interactions" value="959"/>
</dbReference>
<dbReference type="STRING" id="283909.R7UQ88"/>